<comment type="caution">
    <text evidence="3">The sequence shown here is derived from an EMBL/GenBank/DDBJ whole genome shotgun (WGS) entry which is preliminary data.</text>
</comment>
<evidence type="ECO:0000256" key="1">
    <source>
        <dbReference type="SAM" id="Coils"/>
    </source>
</evidence>
<reference evidence="3" key="1">
    <citation type="submission" date="2024-05" db="EMBL/GenBank/DDBJ databases">
        <authorList>
            <person name="Jung D.-H."/>
        </authorList>
    </citation>
    <scope>NUCLEOTIDE SEQUENCE</scope>
    <source>
        <strain evidence="3">JA-25</strain>
    </source>
</reference>
<feature type="coiled-coil region" evidence="1">
    <location>
        <begin position="1231"/>
        <end position="1299"/>
    </location>
</feature>
<organism evidence="3 4">
    <name type="scientific">Fibrivirga algicola</name>
    <dbReference type="NCBI Taxonomy" id="2950420"/>
    <lineage>
        <taxon>Bacteria</taxon>
        <taxon>Pseudomonadati</taxon>
        <taxon>Bacteroidota</taxon>
        <taxon>Cytophagia</taxon>
        <taxon>Cytophagales</taxon>
        <taxon>Spirosomataceae</taxon>
        <taxon>Fibrivirga</taxon>
    </lineage>
</organism>
<keyword evidence="4" id="KW-1185">Reference proteome</keyword>
<sequence>MSEPIRVVVQAVSNLSTISEQLEEIIRLTKLSQQQAAAASDANLRGHLLQATAIKNVNSAIDEQTTSLKKAGSETTKNTQQATNEFKGLEDRVNSFQKMLVAAFTLNEINSFASDIIDAKTKIDSLKISLDVMLGSKRQSMELMDDVIRLAKSTPFTIDEVAEGVVKLKAYNIATADLIPTMTALGNMAAAVGKEKLPQLTLAYGQVATNGRLMLTELRQFNEAGIPLISLIADAYGKTRDEVQKMADAHQISFDMVRKALLDSSEAGGKYYQLMALQSKTLGGQISNLSDTFFLAKARIGDYLENGIAKGIGLTADFIEVVAGSNSAISRTISTITSATAAWVAGRLALSLYNAQALIAAGRANDMTLSQRILTLTNVEATAAAGASTVTLRGLWAVMAANPIGALLTGVSLLVAAWQGYDAITTQVNDNMDDTGEKLQIEQANVNLLANQVLNLNDGNERRKDLLSLLISRYPDYFAGLDAETTNNATLKGILDKVNVSYERRIELARLAYQTDKANNQLQDLFAQEDKLMSLAQSTLSADVYAKVKGDSAKLLELLKSNKEAADQMWDAAPGEFFKNLVSFKGTGGFTTTLEEVVTGIKEVGTVMQSTNLAMVASTKDRNTTLTEVEEARHKGAVEAAKGNKAELLAEEKRHADNVKSIEEKQAVEIPKIVKAKAESVKTVTLLSAAEIDLILKKGYEDTLKQQIAAIDAQEKVDIEAVNKRVVSKKITSAQLVALEKDAAEKIQAIEVAAQAKRDQAAFDAYKVRSAALGEFVNTELTAISTISAQSSVEVDLWKQNAKDRIDAEKDAIQSRKESAQVFKQATADEHASYKQSLSMLLEIGTQASGIGGMFARGVKMVWENIDLLSGKSLESAQNALSQAQTNLSVFEAIGDKTSAKGIRQLADLQANVSNAGAEVSKVSAMSFESVVGFAGMAYQVLSAIADAYNASVKAQYEAIANGMGRIRESYKNFFDWYKQAAQDSYESDMSSFTGTINEKLAKIREYYREQTEMQKMRDGIDAQLGYYQDMSAAAAAMTDDVKKGIEAIIQAQANQALRQQQQELAAIEVRKRQLKDEFDAKIASLDAILDKAKQTLSDETDAAKDAYDAKKSLIEKERDARRDALNAEMDEIKAWFADELKLNQELFDAETEASNARYEAQREQIQSTYDLSAKLNAQSIADAIEEVAILDRVRNEALARYEVSETQRITATRDRILATLTDEKERALVTAEYERQLLALHEEVEAAKLDKTKGVSLATKQLQKEEKDNAELLKEQETRQLEKLEADHKAELRKSQDEFDAWKETQRAIQAQREQEVKDALVTLQKITDQKLEDAQKELNRKITDLQNQLANTQREILEQKKAAEIGYNDSVRELKRREFDAERQLLIVQMLTETAKMRASRGLFKNNDLENAIIAIEDQVRALQGMANPFATGTEYVDDPNRPDGVDTVPAMLSKGERVLTVEQNRMIGPMSNSELVSRLMLPRVSTPTLMPVRMNLPVASGSAMAGGDVISELQALRQAIETKSLLSLTLDSAGFSTALIDQQSKSTIHANRLQFS</sequence>
<gene>
    <name evidence="3" type="ORF">F7231_04305</name>
</gene>
<keyword evidence="1" id="KW-0175">Coiled coil</keyword>
<evidence type="ECO:0000313" key="4">
    <source>
        <dbReference type="Proteomes" id="UP000606008"/>
    </source>
</evidence>
<name>A0ABX0QE57_9BACT</name>
<dbReference type="Pfam" id="PF20155">
    <property type="entry name" value="TMP_3"/>
    <property type="match status" value="1"/>
</dbReference>
<feature type="domain" description="Tape measure protein N-terminal" evidence="2">
    <location>
        <begin position="116"/>
        <end position="300"/>
    </location>
</feature>
<protein>
    <submittedName>
        <fullName evidence="3">Tape measure protein</fullName>
    </submittedName>
</protein>
<dbReference type="Proteomes" id="UP000606008">
    <property type="component" value="Unassembled WGS sequence"/>
</dbReference>
<evidence type="ECO:0000313" key="3">
    <source>
        <dbReference type="EMBL" id="NID09382.1"/>
    </source>
</evidence>
<feature type="coiled-coil region" evidence="1">
    <location>
        <begin position="1051"/>
        <end position="1078"/>
    </location>
</feature>
<accession>A0ABX0QE57</accession>
<proteinExistence type="predicted"/>
<feature type="coiled-coil region" evidence="1">
    <location>
        <begin position="1330"/>
        <end position="1364"/>
    </location>
</feature>
<evidence type="ECO:0000259" key="2">
    <source>
        <dbReference type="Pfam" id="PF20155"/>
    </source>
</evidence>
<dbReference type="EMBL" id="WAEL01000001">
    <property type="protein sequence ID" value="NID09382.1"/>
    <property type="molecule type" value="Genomic_DNA"/>
</dbReference>
<dbReference type="InterPro" id="IPR013491">
    <property type="entry name" value="Tape_meas_N"/>
</dbReference>
<dbReference type="PANTHER" id="PTHR23159">
    <property type="entry name" value="CENTROSOMAL PROTEIN 2"/>
    <property type="match status" value="1"/>
</dbReference>
<dbReference type="RefSeq" id="WP_166691014.1">
    <property type="nucleotide sequence ID" value="NZ_WAEL01000001.1"/>
</dbReference>
<dbReference type="NCBIfam" id="TIGR02675">
    <property type="entry name" value="tape_meas_nterm"/>
    <property type="match status" value="1"/>
</dbReference>
<dbReference type="PANTHER" id="PTHR23159:SF31">
    <property type="entry name" value="CENTROSOME-ASSOCIATED PROTEIN CEP250 ISOFORM X1"/>
    <property type="match status" value="1"/>
</dbReference>